<dbReference type="InterPro" id="IPR052039">
    <property type="entry name" value="Caspase-related_regulators"/>
</dbReference>
<dbReference type="Gene3D" id="3.40.50.1460">
    <property type="match status" value="1"/>
</dbReference>
<protein>
    <submittedName>
        <fullName evidence="2">Peptidase C14 caspase catalytic subunit p20</fullName>
    </submittedName>
</protein>
<dbReference type="GO" id="GO:0004197">
    <property type="term" value="F:cysteine-type endopeptidase activity"/>
    <property type="evidence" value="ECO:0007669"/>
    <property type="project" value="InterPro"/>
</dbReference>
<dbReference type="InterPro" id="IPR011600">
    <property type="entry name" value="Pept_C14_caspase"/>
</dbReference>
<dbReference type="PROSITE" id="PS50208">
    <property type="entry name" value="CASPASE_P20"/>
    <property type="match status" value="1"/>
</dbReference>
<dbReference type="EMBL" id="LUTY01002983">
    <property type="protein sequence ID" value="OAD19016.1"/>
    <property type="molecule type" value="Genomic_DNA"/>
</dbReference>
<dbReference type="PANTHER" id="PTHR22576">
    <property type="entry name" value="MUCOSA ASSOCIATED LYMPHOID TISSUE LYMPHOMA TRANSLOCATION PROTEIN 1/PARACASPASE"/>
    <property type="match status" value="1"/>
</dbReference>
<dbReference type="GO" id="GO:0006508">
    <property type="term" value="P:proteolysis"/>
    <property type="evidence" value="ECO:0007669"/>
    <property type="project" value="InterPro"/>
</dbReference>
<evidence type="ECO:0000313" key="3">
    <source>
        <dbReference type="Proteomes" id="UP000076962"/>
    </source>
</evidence>
<dbReference type="InterPro" id="IPR029030">
    <property type="entry name" value="Caspase-like_dom_sf"/>
</dbReference>
<evidence type="ECO:0000313" key="2">
    <source>
        <dbReference type="EMBL" id="OAD19016.1"/>
    </source>
</evidence>
<accession>A0A176RTH5</accession>
<dbReference type="Pfam" id="PF00656">
    <property type="entry name" value="Peptidase_C14"/>
    <property type="match status" value="1"/>
</dbReference>
<feature type="domain" description="Caspase family p20" evidence="1">
    <location>
        <begin position="50"/>
        <end position="181"/>
    </location>
</feature>
<name>A0A176RTH5_9GAMM</name>
<reference evidence="2 3" key="1">
    <citation type="submission" date="2016-05" db="EMBL/GenBank/DDBJ databases">
        <title>Single-cell genome of chain-forming Candidatus Thiomargarita nelsonii and comparison to other large sulfur-oxidizing bacteria.</title>
        <authorList>
            <person name="Winkel M."/>
            <person name="Salman V."/>
            <person name="Woyke T."/>
            <person name="Schulz-Vogt H."/>
            <person name="Richter M."/>
            <person name="Flood B."/>
            <person name="Bailey J."/>
            <person name="Amann R."/>
            <person name="Mussmann M."/>
        </authorList>
    </citation>
    <scope>NUCLEOTIDE SEQUENCE [LARGE SCALE GENOMIC DNA]</scope>
    <source>
        <strain evidence="2 3">THI036</strain>
    </source>
</reference>
<dbReference type="AlphaFoldDB" id="A0A176RTH5"/>
<dbReference type="InterPro" id="IPR011990">
    <property type="entry name" value="TPR-like_helical_dom_sf"/>
</dbReference>
<comment type="caution">
    <text evidence="2">The sequence shown here is derived from an EMBL/GenBank/DDBJ whole genome shotgun (WGS) entry which is preliminary data.</text>
</comment>
<dbReference type="PANTHER" id="PTHR22576:SF37">
    <property type="entry name" value="MUCOSA-ASSOCIATED LYMPHOID TISSUE LYMPHOMA TRANSLOCATION PROTEIN 1"/>
    <property type="match status" value="1"/>
</dbReference>
<dbReference type="Gene3D" id="1.25.40.10">
    <property type="entry name" value="Tetratricopeptide repeat domain"/>
    <property type="match status" value="1"/>
</dbReference>
<evidence type="ECO:0000259" key="1">
    <source>
        <dbReference type="PROSITE" id="PS50208"/>
    </source>
</evidence>
<proteinExistence type="predicted"/>
<dbReference type="InterPro" id="IPR001309">
    <property type="entry name" value="Pept_C14_p20"/>
</dbReference>
<organism evidence="2 3">
    <name type="scientific">Candidatus Thiomargarita nelsonii</name>
    <dbReference type="NCBI Taxonomy" id="1003181"/>
    <lineage>
        <taxon>Bacteria</taxon>
        <taxon>Pseudomonadati</taxon>
        <taxon>Pseudomonadota</taxon>
        <taxon>Gammaproteobacteria</taxon>
        <taxon>Thiotrichales</taxon>
        <taxon>Thiotrichaceae</taxon>
        <taxon>Thiomargarita</taxon>
    </lineage>
</organism>
<keyword evidence="3" id="KW-1185">Reference proteome</keyword>
<sequence length="401" mass="44966">MKQSLKSLTLFLTTAILVVALLILMRVILAPDEVSDRGTPMRFEPKKSSQAQLALVIGNNNYEYGPLTNPVNDAKAIAQTLTEKGFKVDLKTNLTFGEMGQAIQAFEKRLTANKGVGVFYFSGHGAQIKGENYLIPTNNDRINDEIGIQNYTVRLSEIVQRMEKAKNGLNIIILDACRNDPFRWKVAERSLSKGLAETRADGILIAFATHPGATASDNSYENNGLYTKYLLQGIRTPRLTIESMFKRVREAVVRVSNGKQKPWYNASLRGEFCFGGCDWMPNNDSQEQNTSFDSADIASLLRKCQAHFDADRLTTGEGGNALDCYKKVLKKDPTNVEALAGLEKIETRYATWIESFLERGLRDKAEQYLEKLRKVNPQSPKLAELETRFLQINAINYSTED</sequence>
<dbReference type="SUPFAM" id="SSF52129">
    <property type="entry name" value="Caspase-like"/>
    <property type="match status" value="1"/>
</dbReference>
<dbReference type="Proteomes" id="UP000076962">
    <property type="component" value="Unassembled WGS sequence"/>
</dbReference>
<dbReference type="SUPFAM" id="SSF48452">
    <property type="entry name" value="TPR-like"/>
    <property type="match status" value="1"/>
</dbReference>
<gene>
    <name evidence="2" type="ORF">THIOM_005372</name>
</gene>